<reference evidence="3 4" key="1">
    <citation type="journal article" date="2013" name="Genome Biol.">
        <title>Genome of Acanthamoeba castellanii highlights extensive lateral gene transfer and early evolution of tyrosine kinase signaling.</title>
        <authorList>
            <person name="Clarke M."/>
            <person name="Lohan A.J."/>
            <person name="Liu B."/>
            <person name="Lagkouvardos I."/>
            <person name="Roy S."/>
            <person name="Zafar N."/>
            <person name="Bertelli C."/>
            <person name="Schilde C."/>
            <person name="Kianianmomeni A."/>
            <person name="Burglin T.R."/>
            <person name="Frech C."/>
            <person name="Turcotte B."/>
            <person name="Kopec K.O."/>
            <person name="Synnott J.M."/>
            <person name="Choo C."/>
            <person name="Paponov I."/>
            <person name="Finkler A."/>
            <person name="Soon Heng Tan C."/>
            <person name="Hutchins A.P."/>
            <person name="Weinmeier T."/>
            <person name="Rattei T."/>
            <person name="Chu J.S."/>
            <person name="Gimenez G."/>
            <person name="Irimia M."/>
            <person name="Rigden D.J."/>
            <person name="Fitzpatrick D.A."/>
            <person name="Lorenzo-Morales J."/>
            <person name="Bateman A."/>
            <person name="Chiu C.H."/>
            <person name="Tang P."/>
            <person name="Hegemann P."/>
            <person name="Fromm H."/>
            <person name="Raoult D."/>
            <person name="Greub G."/>
            <person name="Miranda-Saavedra D."/>
            <person name="Chen N."/>
            <person name="Nash P."/>
            <person name="Ginger M.L."/>
            <person name="Horn M."/>
            <person name="Schaap P."/>
            <person name="Caler L."/>
            <person name="Loftus B."/>
        </authorList>
    </citation>
    <scope>NUCLEOTIDE SEQUENCE [LARGE SCALE GENOMIC DNA]</scope>
    <source>
        <strain evidence="3 4">Neff</strain>
    </source>
</reference>
<dbReference type="InterPro" id="IPR000757">
    <property type="entry name" value="Beta-glucanase-like"/>
</dbReference>
<dbReference type="GO" id="GO:0009251">
    <property type="term" value="P:glucan catabolic process"/>
    <property type="evidence" value="ECO:0007669"/>
    <property type="project" value="TreeGrafter"/>
</dbReference>
<dbReference type="SUPFAM" id="SSF49899">
    <property type="entry name" value="Concanavalin A-like lectins/glucanases"/>
    <property type="match status" value="1"/>
</dbReference>
<organism evidence="3 4">
    <name type="scientific">Acanthamoeba castellanii (strain ATCC 30010 / Neff)</name>
    <dbReference type="NCBI Taxonomy" id="1257118"/>
    <lineage>
        <taxon>Eukaryota</taxon>
        <taxon>Amoebozoa</taxon>
        <taxon>Discosea</taxon>
        <taxon>Longamoebia</taxon>
        <taxon>Centramoebida</taxon>
        <taxon>Acanthamoebidae</taxon>
        <taxon>Acanthamoeba</taxon>
    </lineage>
</organism>
<evidence type="ECO:0000256" key="1">
    <source>
        <dbReference type="SAM" id="SignalP"/>
    </source>
</evidence>
<dbReference type="Pfam" id="PF26113">
    <property type="entry name" value="GH16_XgeA"/>
    <property type="match status" value="1"/>
</dbReference>
<feature type="chain" id="PRO_5003989565" evidence="1">
    <location>
        <begin position="25"/>
        <end position="315"/>
    </location>
</feature>
<name>L8GIY9_ACACF</name>
<evidence type="ECO:0000313" key="3">
    <source>
        <dbReference type="EMBL" id="ELR12824.1"/>
    </source>
</evidence>
<feature type="signal peptide" evidence="1">
    <location>
        <begin position="1"/>
        <end position="24"/>
    </location>
</feature>
<dbReference type="InterPro" id="IPR050546">
    <property type="entry name" value="Glycosyl_Hydrlase_16"/>
</dbReference>
<sequence>MKPTAGLLCSSLLIVLALACTAQGAGYSLTWEAKGSTFFDKFNFITYNDPSLGFVNYGYISVKANGQVKLKPDTSNVVAAGARGRDSVRLESKTLFNGGVFVADVAHMPTGCGTWPAWWTYGPSWPTNGEIDIIEGVNRDTVNAATLHTSAGCDMTSVNQTQLMTGTFLEPNCDTTAGNGCGVDASANSYGAPFNTAGGGVYALEWTTWRIRVWYFNRTRIPADITAGNPNPAAWGKPFAYFALGTNCPASHFRNHTMTINLTFCGAWAGNSWVWGSDSVCAAKGTCVDFVRKNPSAFTEAYWLFNSVRAYQWAN</sequence>
<dbReference type="Gene3D" id="2.60.120.200">
    <property type="match status" value="1"/>
</dbReference>
<dbReference type="VEuPathDB" id="AmoebaDB:ACA1_093700"/>
<dbReference type="EMBL" id="KB008103">
    <property type="protein sequence ID" value="ELR12824.1"/>
    <property type="molecule type" value="Genomic_DNA"/>
</dbReference>
<dbReference type="CDD" id="cd02181">
    <property type="entry name" value="GH16_fungal_Lam16A_glucanase"/>
    <property type="match status" value="1"/>
</dbReference>
<dbReference type="KEGG" id="acan:ACA1_093700"/>
<dbReference type="RefSeq" id="XP_004334837.1">
    <property type="nucleotide sequence ID" value="XM_004334789.1"/>
</dbReference>
<evidence type="ECO:0000313" key="4">
    <source>
        <dbReference type="Proteomes" id="UP000011083"/>
    </source>
</evidence>
<dbReference type="PANTHER" id="PTHR10963:SF24">
    <property type="entry name" value="GLYCOSIDASE C21B10.07-RELATED"/>
    <property type="match status" value="1"/>
</dbReference>
<evidence type="ECO:0000259" key="2">
    <source>
        <dbReference type="PROSITE" id="PS51762"/>
    </source>
</evidence>
<dbReference type="AlphaFoldDB" id="L8GIY9"/>
<proteinExistence type="predicted"/>
<dbReference type="OMA" id="AKWKINY"/>
<dbReference type="InterPro" id="IPR013320">
    <property type="entry name" value="ConA-like_dom_sf"/>
</dbReference>
<dbReference type="OrthoDB" id="32505at2759"/>
<dbReference type="GeneID" id="14913276"/>
<gene>
    <name evidence="3" type="ORF">ACA1_093700</name>
</gene>
<dbReference type="PROSITE" id="PS51762">
    <property type="entry name" value="GH16_2"/>
    <property type="match status" value="1"/>
</dbReference>
<feature type="domain" description="GH16" evidence="2">
    <location>
        <begin position="29"/>
        <end position="315"/>
    </location>
</feature>
<accession>L8GIY9</accession>
<dbReference type="Proteomes" id="UP000011083">
    <property type="component" value="Unassembled WGS sequence"/>
</dbReference>
<keyword evidence="4" id="KW-1185">Reference proteome</keyword>
<dbReference type="PANTHER" id="PTHR10963">
    <property type="entry name" value="GLYCOSYL HYDROLASE-RELATED"/>
    <property type="match status" value="1"/>
</dbReference>
<dbReference type="PROSITE" id="PS51257">
    <property type="entry name" value="PROKAR_LIPOPROTEIN"/>
    <property type="match status" value="1"/>
</dbReference>
<dbReference type="GO" id="GO:0004553">
    <property type="term" value="F:hydrolase activity, hydrolyzing O-glycosyl compounds"/>
    <property type="evidence" value="ECO:0007669"/>
    <property type="project" value="InterPro"/>
</dbReference>
<protein>
    <submittedName>
        <fullName evidence="3">Endo1,3(4)-beta-glucanase, putative</fullName>
    </submittedName>
</protein>
<keyword evidence="1" id="KW-0732">Signal</keyword>